<proteinExistence type="predicted"/>
<dbReference type="PROSITE" id="PS51736">
    <property type="entry name" value="RECOMBINASES_3"/>
    <property type="match status" value="1"/>
</dbReference>
<keyword evidence="4" id="KW-1185">Reference proteome</keyword>
<dbReference type="EMBL" id="ACBY02000052">
    <property type="protein sequence ID" value="EFB74914.1"/>
    <property type="molecule type" value="Genomic_DNA"/>
</dbReference>
<dbReference type="PANTHER" id="PTHR30461:SF23">
    <property type="entry name" value="DNA RECOMBINASE-RELATED"/>
    <property type="match status" value="1"/>
</dbReference>
<dbReference type="RefSeq" id="WP_007048077.1">
    <property type="nucleotide sequence ID" value="NZ_GG704770.1"/>
</dbReference>
<evidence type="ECO:0000313" key="3">
    <source>
        <dbReference type="EMBL" id="EFB74914.1"/>
    </source>
</evidence>
<evidence type="ECO:0000259" key="2">
    <source>
        <dbReference type="PROSITE" id="PS51737"/>
    </source>
</evidence>
<dbReference type="InterPro" id="IPR006119">
    <property type="entry name" value="Resolv_N"/>
</dbReference>
<feature type="domain" description="Resolvase/invertase-type recombinase catalytic" evidence="1">
    <location>
        <begin position="49"/>
        <end position="199"/>
    </location>
</feature>
<reference evidence="3" key="1">
    <citation type="submission" date="2009-12" db="EMBL/GenBank/DDBJ databases">
        <authorList>
            <person name="Weinstock G."/>
            <person name="Sodergren E."/>
            <person name="Clifton S."/>
            <person name="Fulton L."/>
            <person name="Fulton B."/>
            <person name="Courtney L."/>
            <person name="Fronick C."/>
            <person name="Harrison M."/>
            <person name="Strong C."/>
            <person name="Farmer C."/>
            <person name="Delahaunty K."/>
            <person name="Markovic C."/>
            <person name="Hall O."/>
            <person name="Minx P."/>
            <person name="Tomlinson C."/>
            <person name="Mitreva M."/>
            <person name="Nelson J."/>
            <person name="Hou S."/>
            <person name="Wollam A."/>
            <person name="Pepin K.H."/>
            <person name="Johnson M."/>
            <person name="Bhonagiri V."/>
            <person name="Nash W.E."/>
            <person name="Warren W."/>
            <person name="Chinwalla A."/>
            <person name="Mardis E.R."/>
            <person name="Wilson R.K."/>
        </authorList>
    </citation>
    <scope>NUCLEOTIDE SEQUENCE [LARGE SCALE GENOMIC DNA]</scope>
    <source>
        <strain evidence="3">DSM 15176</strain>
    </source>
</reference>
<dbReference type="Pfam" id="PF00239">
    <property type="entry name" value="Resolvase"/>
    <property type="match status" value="1"/>
</dbReference>
<dbReference type="SUPFAM" id="SSF53041">
    <property type="entry name" value="Resolvase-like"/>
    <property type="match status" value="1"/>
</dbReference>
<evidence type="ECO:0000259" key="1">
    <source>
        <dbReference type="PROSITE" id="PS51736"/>
    </source>
</evidence>
<dbReference type="CDD" id="cd00338">
    <property type="entry name" value="Ser_Recombinase"/>
    <property type="match status" value="1"/>
</dbReference>
<dbReference type="Gene3D" id="3.90.1750.20">
    <property type="entry name" value="Putative Large Serine Recombinase, Chain B, Domain 2"/>
    <property type="match status" value="1"/>
</dbReference>
<dbReference type="InterPro" id="IPR036162">
    <property type="entry name" value="Resolvase-like_N_sf"/>
</dbReference>
<dbReference type="HOGENOM" id="CLU_018920_0_0_9"/>
<dbReference type="InterPro" id="IPR050639">
    <property type="entry name" value="SSR_resolvase"/>
</dbReference>
<dbReference type="PROSITE" id="PS51737">
    <property type="entry name" value="RECOMBINASE_DNA_BIND"/>
    <property type="match status" value="1"/>
</dbReference>
<comment type="caution">
    <text evidence="3">The sequence shown here is derived from an EMBL/GenBank/DDBJ whole genome shotgun (WGS) entry which is preliminary data.</text>
</comment>
<gene>
    <name evidence="3" type="ORF">SUBVAR_06726</name>
</gene>
<name>D1PQP9_9FIRM</name>
<dbReference type="GO" id="GO:0000150">
    <property type="term" value="F:DNA strand exchange activity"/>
    <property type="evidence" value="ECO:0007669"/>
    <property type="project" value="InterPro"/>
</dbReference>
<dbReference type="GO" id="GO:0003677">
    <property type="term" value="F:DNA binding"/>
    <property type="evidence" value="ECO:0007669"/>
    <property type="project" value="InterPro"/>
</dbReference>
<dbReference type="STRING" id="411471.SUBVAR_06726"/>
<dbReference type="Proteomes" id="UP000003438">
    <property type="component" value="Unassembled WGS sequence"/>
</dbReference>
<protein>
    <submittedName>
        <fullName evidence="3">Resolvase, N-terminal domain protein</fullName>
    </submittedName>
</protein>
<dbReference type="eggNOG" id="COG1961">
    <property type="taxonomic scope" value="Bacteria"/>
</dbReference>
<dbReference type="Gene3D" id="3.40.50.1390">
    <property type="entry name" value="Resolvase, N-terminal catalytic domain"/>
    <property type="match status" value="1"/>
</dbReference>
<dbReference type="AlphaFoldDB" id="D1PQP9"/>
<dbReference type="InterPro" id="IPR011109">
    <property type="entry name" value="DNA_bind_recombinase_dom"/>
</dbReference>
<dbReference type="PANTHER" id="PTHR30461">
    <property type="entry name" value="DNA-INVERTASE FROM LAMBDOID PROPHAGE"/>
    <property type="match status" value="1"/>
</dbReference>
<dbReference type="Pfam" id="PF07508">
    <property type="entry name" value="Recombinase"/>
    <property type="match status" value="1"/>
</dbReference>
<sequence>MIDQYSRKKLAEKKDKVRRRINTKVDPENYEFIPAKKPIDYYDNDVEQRVAVYARVSTDNVQQTTSYELQKKYYEDFVVHHPNWTLVKIYADEGISGTSLAHRDEFHSMISDCRSGKIDMIITKSVSRFARNVVDCISMVRMLAELPSPVGVFFESECIFSLKDDSQMALSFQATMAQEESHIRSRSMETSLRMRLDGGLPLTPKLLGYSHDAEGNLVVNPDEAPTVKLIFYMYLYGYSTADIAAALTELGRKTYLGNIKWTSNSIVQVLRNERHCGDVLTRKTFTPNYLNHKARKNRGDRPQSLYRNHHEGIISRDDFIAVQHLLNNSKYGNRSILPELRVIDSGLLKGFVVINPRWAGFKPADYYQASISIQVTAEQREETDPAKSITLSPGDFDMRGFEIARSEFFDNHLRPYVLFQDKKVKFSVACVRAFGKDNCVELLVNPAEMRFAVRTAPKGSRNAVVFSKLVNGKYQPREIAGAAYAETLFELFGWSQDLKYRIAGALYQTESESAYIFDVNDAEAFIKSYLLTGQAGEQATQDPVQPLSISGKRVRAVPEEWIGSFGKQYYLHQKSFPAICDQSEEDWKIRMEGQLYETGQKLHVTGFEVLRDYIRKEFSQHGKEESK</sequence>
<dbReference type="InterPro" id="IPR038109">
    <property type="entry name" value="DNA_bind_recomb_sf"/>
</dbReference>
<organism evidence="3 4">
    <name type="scientific">Subdoligranulum variabile DSM 15176</name>
    <dbReference type="NCBI Taxonomy" id="411471"/>
    <lineage>
        <taxon>Bacteria</taxon>
        <taxon>Bacillati</taxon>
        <taxon>Bacillota</taxon>
        <taxon>Clostridia</taxon>
        <taxon>Eubacteriales</taxon>
        <taxon>Oscillospiraceae</taxon>
        <taxon>Subdoligranulum</taxon>
    </lineage>
</organism>
<feature type="domain" description="Recombinase" evidence="2">
    <location>
        <begin position="206"/>
        <end position="332"/>
    </location>
</feature>
<dbReference type="SMART" id="SM00857">
    <property type="entry name" value="Resolvase"/>
    <property type="match status" value="1"/>
</dbReference>
<accession>D1PQP9</accession>
<evidence type="ECO:0000313" key="4">
    <source>
        <dbReference type="Proteomes" id="UP000003438"/>
    </source>
</evidence>
<dbReference type="OrthoDB" id="9769353at2"/>